<accession>A0ACC3ABF7</accession>
<comment type="caution">
    <text evidence="1">The sequence shown here is derived from an EMBL/GenBank/DDBJ whole genome shotgun (WGS) entry which is preliminary data.</text>
</comment>
<name>A0ACC3ABF7_9EURO</name>
<dbReference type="EMBL" id="JAPDRQ010000048">
    <property type="protein sequence ID" value="KAJ9658661.1"/>
    <property type="molecule type" value="Genomic_DNA"/>
</dbReference>
<organism evidence="1 2">
    <name type="scientific">Neophaeococcomyces mojaviensis</name>
    <dbReference type="NCBI Taxonomy" id="3383035"/>
    <lineage>
        <taxon>Eukaryota</taxon>
        <taxon>Fungi</taxon>
        <taxon>Dikarya</taxon>
        <taxon>Ascomycota</taxon>
        <taxon>Pezizomycotina</taxon>
        <taxon>Eurotiomycetes</taxon>
        <taxon>Chaetothyriomycetidae</taxon>
        <taxon>Chaetothyriales</taxon>
        <taxon>Chaetothyriales incertae sedis</taxon>
        <taxon>Neophaeococcomyces</taxon>
    </lineage>
</organism>
<proteinExistence type="predicted"/>
<dbReference type="Proteomes" id="UP001172386">
    <property type="component" value="Unassembled WGS sequence"/>
</dbReference>
<sequence>MAEPPPKRVRTEKQNEIETSKSDVAPGPSPGNAFPTINIWGTAQIHQGDQYGTVSERPNEHRIIANNVSGQDPALEEQSRRAGQKDHNPQQSSDNQKAVYDVLFESLIFGRMDARYKNVTPAMPQTCNWLFKHDAFISWAENNQRNAHHGFLWIKGKPGSGKSTIMKEAMKWVKRRRSQTIISFFFNARASHQLEKSTLGLYRSLVCQLLQLDLPCSADNRAFFVQYFRSKHINGTVDEWTINELQEFMIHVSENSGERPLNIFIDALDECDEKEVREMVSFLEDLASRATSSGTNLKICLSSRHYPHVSIRRGQSLIVEDQPEHQQDLTTYIEAKLTAADNPGVTQLRHDLCQKAAGIFLWLVLVIPILNEIHDHGGTLEDMKQQLGTIPGELEGLFTNIIHRNASNRAQFSMLIRWVLYSVRPLSPTELHLAMQCSGKDPTIPFVADEVPDPDTLSRYILNHSRGFTEVTKAQPPVVQFIHETVRDFFLHHKDPAELEPYALAKVVGISHDELKLCCLRYVNSCRVRSIQIQRRYQGNAIERHFPFLQYAVSSVLSHATLAQGSGISQKQFLTSLCNVGHEDSIHGSCGAKLDFPKWKVFHNQFERYKIRHYNENSTLLYILSEKGLLHLVAVLAPPSHSINELTGRYGSALQAACAHGHTKLVAYFIANGADVNIRGGTHDHGFLAAVYHKQYPVIDLLLEQKLSIPQKPLAECLLAMIARSNVRCLKAVIQAGADVNTKNSRGMTALSVATKTRNKEIVKCLLDAGADFNTANDGGRGLVGSCAHEKNFDIANILVEYHAFCGLSLAAQIGNVQMVEQLLHDGVTAYDWYMLDGPLALAALYGHGDVVKLLITSESYLKDNPREMTRALKYAICNANEAIIRILLENGSDIGECGVDTGALLKRRSNDETMLNLAIQRGNQSIVRMLLEYGADPNATVSEQWPRNQETPLMQACLSGDVGIARMLVEKGADLHVHDTEYNSVLIRALDTDQDELACCFIEMGANLSTKNWSLGSALHVALRKARCPKAIKMLKERKAPNISPWTR</sequence>
<evidence type="ECO:0000313" key="2">
    <source>
        <dbReference type="Proteomes" id="UP001172386"/>
    </source>
</evidence>
<gene>
    <name evidence="1" type="ORF">H2198_003539</name>
</gene>
<protein>
    <submittedName>
        <fullName evidence="1">Uncharacterized protein</fullName>
    </submittedName>
</protein>
<evidence type="ECO:0000313" key="1">
    <source>
        <dbReference type="EMBL" id="KAJ9658661.1"/>
    </source>
</evidence>
<reference evidence="1" key="1">
    <citation type="submission" date="2022-10" db="EMBL/GenBank/DDBJ databases">
        <title>Culturing micro-colonial fungi from biological soil crusts in the Mojave desert and describing Neophaeococcomyces mojavensis, and introducing the new genera and species Taxawa tesnikishii.</title>
        <authorList>
            <person name="Kurbessoian T."/>
            <person name="Stajich J.E."/>
        </authorList>
    </citation>
    <scope>NUCLEOTIDE SEQUENCE</scope>
    <source>
        <strain evidence="1">JES_112</strain>
    </source>
</reference>
<keyword evidence="2" id="KW-1185">Reference proteome</keyword>